<feature type="domain" description="Teneurin-like YD-shell" evidence="3">
    <location>
        <begin position="914"/>
        <end position="1085"/>
    </location>
</feature>
<dbReference type="InterPro" id="IPR050708">
    <property type="entry name" value="T6SS_VgrG/RHS"/>
</dbReference>
<dbReference type="InterPro" id="IPR045351">
    <property type="entry name" value="DUF6531"/>
</dbReference>
<evidence type="ECO:0000259" key="3">
    <source>
        <dbReference type="Pfam" id="PF25023"/>
    </source>
</evidence>
<dbReference type="InterPro" id="IPR022385">
    <property type="entry name" value="Rhs_assc_core"/>
</dbReference>
<dbReference type="InterPro" id="IPR025051">
    <property type="entry name" value="DUF3990"/>
</dbReference>
<dbReference type="Pfam" id="PF20148">
    <property type="entry name" value="DUF6531"/>
    <property type="match status" value="1"/>
</dbReference>
<keyword evidence="1" id="KW-0677">Repeat</keyword>
<gene>
    <name evidence="4" type="ordered locus">Cpin_4580</name>
</gene>
<dbReference type="NCBIfam" id="TIGR03696">
    <property type="entry name" value="Rhs_assc_core"/>
    <property type="match status" value="1"/>
</dbReference>
<feature type="domain" description="Teneurin-like YD-shell" evidence="3">
    <location>
        <begin position="787"/>
        <end position="847"/>
    </location>
</feature>
<evidence type="ECO:0000256" key="1">
    <source>
        <dbReference type="ARBA" id="ARBA00022737"/>
    </source>
</evidence>
<feature type="domain" description="Teneurin-like YD-shell" evidence="3">
    <location>
        <begin position="360"/>
        <end position="461"/>
    </location>
</feature>
<dbReference type="RefSeq" id="WP_012792190.1">
    <property type="nucleotide sequence ID" value="NC_013132.1"/>
</dbReference>
<dbReference type="PANTHER" id="PTHR32305">
    <property type="match status" value="1"/>
</dbReference>
<reference evidence="5" key="1">
    <citation type="submission" date="2009-08" db="EMBL/GenBank/DDBJ databases">
        <title>The complete genome of Chitinophaga pinensis DSM 2588.</title>
        <authorList>
            <consortium name="US DOE Joint Genome Institute (JGI-PGF)"/>
            <person name="Lucas S."/>
            <person name="Copeland A."/>
            <person name="Lapidus A."/>
            <person name="Glavina del Rio T."/>
            <person name="Dalin E."/>
            <person name="Tice H."/>
            <person name="Bruce D."/>
            <person name="Goodwin L."/>
            <person name="Pitluck S."/>
            <person name="Kyrpides N."/>
            <person name="Mavromatis K."/>
            <person name="Ivanova N."/>
            <person name="Mikhailova N."/>
            <person name="Sims D."/>
            <person name="Meinche L."/>
            <person name="Brettin T."/>
            <person name="Detter J.C."/>
            <person name="Han C."/>
            <person name="Larimer F."/>
            <person name="Land M."/>
            <person name="Hauser L."/>
            <person name="Markowitz V."/>
            <person name="Cheng J.-F."/>
            <person name="Hugenholtz P."/>
            <person name="Woyke T."/>
            <person name="Wu D."/>
            <person name="Spring S."/>
            <person name="Klenk H.-P."/>
            <person name="Eisen J.A."/>
        </authorList>
    </citation>
    <scope>NUCLEOTIDE SEQUENCE [LARGE SCALE GENOMIC DNA]</scope>
    <source>
        <strain evidence="5">ATCC 43595 / DSM 2588 / LMG 13176 / NBRC 15968 / NCIMB 11800 / UQM 2034</strain>
    </source>
</reference>
<feature type="domain" description="Teneurin-like YD-shell" evidence="3">
    <location>
        <begin position="605"/>
        <end position="739"/>
    </location>
</feature>
<dbReference type="KEGG" id="cpi:Cpin_4580"/>
<evidence type="ECO:0000259" key="2">
    <source>
        <dbReference type="Pfam" id="PF20148"/>
    </source>
</evidence>
<accession>A0A979G7A5</accession>
<dbReference type="InterPro" id="IPR006530">
    <property type="entry name" value="YD"/>
</dbReference>
<dbReference type="NCBIfam" id="TIGR01643">
    <property type="entry name" value="YD_repeat_2x"/>
    <property type="match status" value="1"/>
</dbReference>
<dbReference type="Proteomes" id="UP000002215">
    <property type="component" value="Chromosome"/>
</dbReference>
<evidence type="ECO:0000313" key="5">
    <source>
        <dbReference type="Proteomes" id="UP000002215"/>
    </source>
</evidence>
<protein>
    <submittedName>
        <fullName evidence="4">YD repeat protein</fullName>
    </submittedName>
</protein>
<evidence type="ECO:0000313" key="4">
    <source>
        <dbReference type="EMBL" id="ACU62022.1"/>
    </source>
</evidence>
<dbReference type="InterPro" id="IPR056823">
    <property type="entry name" value="TEN-like_YD-shell"/>
</dbReference>
<dbReference type="Pfam" id="PF13151">
    <property type="entry name" value="DUF3990"/>
    <property type="match status" value="1"/>
</dbReference>
<feature type="domain" description="DUF6531" evidence="2">
    <location>
        <begin position="225"/>
        <end position="298"/>
    </location>
</feature>
<name>A0A979G7A5_CHIPD</name>
<dbReference type="Gene3D" id="2.180.10.10">
    <property type="entry name" value="RHS repeat-associated core"/>
    <property type="match status" value="4"/>
</dbReference>
<dbReference type="Pfam" id="PF25023">
    <property type="entry name" value="TEN_YD-shell"/>
    <property type="match status" value="4"/>
</dbReference>
<dbReference type="CDD" id="cd14740">
    <property type="entry name" value="PAAR_4"/>
    <property type="match status" value="1"/>
</dbReference>
<sequence>MLVSNKHFTPVIGLDIHIVILLGFPIPLPHPYIGLVIDPMDYIPFIGATTKVNHVPRGKSDTSGLIIILFHIPMGGPFLLAPMIGHDSVNFFGSKTVKVEGNLMTPSGHMLMTCNDIGIPLSLQPGKKLKPIPSIYLPTSFSIPLSFGKPVMVGGPYIPDWAGALLNLVMSFGFGALMKGLGKGLKKLGKAAKKAKRKITDFNLARQNSLGSNKLSGLLCKMGFEPVDLVQGIVVYEGTDFELPGPIPLSWERCWNSDSTYQGPLGHGTHLSYDMRVLDFAEEEATCLLLGDGRRVIFDRLPYPGDSEFDRSERMTLTRTDLDEYLLFNHQERLFYHFRSLQPGDTEYRLYSISDEAGFMISFHYNNKGALIRIVDSAGRHLHIENDSKGRITGVRAHHRGQQKQLVRYEYNTAGDMTAIIDALEQTTRMQYHQHLMMKKTDRNGQSFYWEYDGKGRCVHTWGDEGLLEGRIEYNPQEGYNLVTNALGQTTTYYYTPDFLVTQIKDPLGNSQFTAYTEDAEIYREIDEEANVTGYAYDEKGNRTQIIHPDGSTIFFNYDDEDRLLLSVGAQGGSRSYVYYEEGPLKGLLHSFTEADGRMSIFSYNEKKLLVKVEDRQRNSTLLEYDEDHNISALILQNGGHSSWQYDAWGQCIHTVNSLQQEQHFRYDLLGRATEILYADGNQLQLRYNAYNEVVEAKDRNRHLRFAYTPLGSVRMREENGAKLHFLYNNAEQLTSLINEKGEMYRLGRNGRGDIIHETGFDGIQRHYHRDAAGKVVRTERPGHRWTEYEYDFNGRVTRAEHSDGSWETYSYDRNGQLIEAMNEHSTVRLQRDAMGRIVQEYQNEFTVSSTYDKHNRRQQVQSSLGADLLIQRNALGEVTGMQADVAGSAQPWHTEILRNIQGLEIGRILPAGIESTCTYNPLGLPESYVATIGGNSIRRRHYSWDAAQQLKQIVNGITHGVVKYSHDDTGNLTWAQYEDGQYDYRLPDKTGNIYRTQARNDRKYGPGGKLAESTEARFIYDEEGFLVKKIDLKAADAVWQYEWYGNGMLKKVTRPDNKVVEFRYDALGRRIEKQYKGQITRFVWDGNITLHQWHYPASERPAIEIDELGDIRQHHPEPVPAENLITWVFEEGTLIPVAKLTQDARYAILSDYLGTPAEAYDASGEKVWEGELDIYGKLRKLAGASDFIPFRRQGQYEDVETGLYYNRFRYYSPLEGLYISQDPIRLEGGSRFYEYSRCPTLILDPFGLVDFYHATSSPGATKGVLGGVDPSTGRPNLDFNPSGQGGFYVTNDLEQARSWVKNGGSVIHYDIPESELAKLSIKTFDSASDEWADYVKQGRAGTLAHDFDGVEGPMIALKASKKAGKPKPVKLQPDGRLGHQLAIFTDKAAKLFDKFLKGCV</sequence>
<dbReference type="PANTHER" id="PTHR32305:SF15">
    <property type="entry name" value="PROTEIN RHSA-RELATED"/>
    <property type="match status" value="1"/>
</dbReference>
<reference evidence="4 5" key="2">
    <citation type="journal article" date="2010" name="Stand. Genomic Sci.">
        <title>Complete genome sequence of Chitinophaga pinensis type strain (UQM 2034).</title>
        <authorList>
            <person name="Glavina Del Rio T."/>
            <person name="Abt B."/>
            <person name="Spring S."/>
            <person name="Lapidus A."/>
            <person name="Nolan M."/>
            <person name="Tice H."/>
            <person name="Copeland A."/>
            <person name="Cheng J.F."/>
            <person name="Chen F."/>
            <person name="Bruce D."/>
            <person name="Goodwin L."/>
            <person name="Pitluck S."/>
            <person name="Ivanova N."/>
            <person name="Mavromatis K."/>
            <person name="Mikhailova N."/>
            <person name="Pati A."/>
            <person name="Chen A."/>
            <person name="Palaniappan K."/>
            <person name="Land M."/>
            <person name="Hauser L."/>
            <person name="Chang Y.J."/>
            <person name="Jeffries C.D."/>
            <person name="Chain P."/>
            <person name="Saunders E."/>
            <person name="Detter J.C."/>
            <person name="Brettin T."/>
            <person name="Rohde M."/>
            <person name="Goker M."/>
            <person name="Bristow J."/>
            <person name="Eisen J.A."/>
            <person name="Markowitz V."/>
            <person name="Hugenholtz P."/>
            <person name="Kyrpides N.C."/>
            <person name="Klenk H.P."/>
            <person name="Lucas S."/>
        </authorList>
    </citation>
    <scope>NUCLEOTIDE SEQUENCE [LARGE SCALE GENOMIC DNA]</scope>
    <source>
        <strain evidence="5">ATCC 43595 / DSM 2588 / LMG 13176 / NBRC 15968 / NCIMB 11800 / UQM 2034</strain>
    </source>
</reference>
<organism evidence="4 5">
    <name type="scientific">Chitinophaga pinensis (strain ATCC 43595 / DSM 2588 / LMG 13176 / NBRC 15968 / NCIMB 11800 / UQM 2034)</name>
    <dbReference type="NCBI Taxonomy" id="485918"/>
    <lineage>
        <taxon>Bacteria</taxon>
        <taxon>Pseudomonadati</taxon>
        <taxon>Bacteroidota</taxon>
        <taxon>Chitinophagia</taxon>
        <taxon>Chitinophagales</taxon>
        <taxon>Chitinophagaceae</taxon>
        <taxon>Chitinophaga</taxon>
    </lineage>
</organism>
<proteinExistence type="predicted"/>
<dbReference type="EMBL" id="CP001699">
    <property type="protein sequence ID" value="ACU62022.1"/>
    <property type="molecule type" value="Genomic_DNA"/>
</dbReference>